<gene>
    <name evidence="1" type="ORF">SGRAN_0468</name>
</gene>
<accession>A0AA86L0V5</accession>
<dbReference type="AlphaFoldDB" id="A0AA86L0V5"/>
<evidence type="ECO:0000313" key="2">
    <source>
        <dbReference type="Proteomes" id="UP000058599"/>
    </source>
</evidence>
<dbReference type="PANTHER" id="PTHR11941">
    <property type="entry name" value="ENOYL-COA HYDRATASE-RELATED"/>
    <property type="match status" value="1"/>
</dbReference>
<keyword evidence="2" id="KW-1185">Reference proteome</keyword>
<evidence type="ECO:0000313" key="1">
    <source>
        <dbReference type="EMBL" id="AMG72864.1"/>
    </source>
</evidence>
<dbReference type="SUPFAM" id="SSF52096">
    <property type="entry name" value="ClpP/crotonase"/>
    <property type="match status" value="1"/>
</dbReference>
<organism evidence="1 2">
    <name type="scientific">Sphingopyxis granuli</name>
    <dbReference type="NCBI Taxonomy" id="267128"/>
    <lineage>
        <taxon>Bacteria</taxon>
        <taxon>Pseudomonadati</taxon>
        <taxon>Pseudomonadota</taxon>
        <taxon>Alphaproteobacteria</taxon>
        <taxon>Sphingomonadales</taxon>
        <taxon>Sphingomonadaceae</taxon>
        <taxon>Sphingopyxis</taxon>
    </lineage>
</organism>
<name>A0AA86L0V5_9SPHN</name>
<dbReference type="Pfam" id="PF00378">
    <property type="entry name" value="ECH_1"/>
    <property type="match status" value="1"/>
</dbReference>
<dbReference type="EC" id="4.2.1.17" evidence="1"/>
<dbReference type="InterPro" id="IPR029045">
    <property type="entry name" value="ClpP/crotonase-like_dom_sf"/>
</dbReference>
<reference evidence="1 2" key="1">
    <citation type="journal article" date="2016" name="BMC Genomics">
        <title>Genomic analysis of the nitrate-respiring Sphingopyxis granuli (formerly Sphingomonas macrogoltabida) strain TFA.</title>
        <authorList>
            <person name="Garcia-Romero I."/>
            <person name="Perez-Pulido A.J."/>
            <person name="Gonzalez-Flores Y.E."/>
            <person name="Reyes-Ramirez F."/>
            <person name="Santero E."/>
            <person name="Floriano B."/>
        </authorList>
    </citation>
    <scope>NUCLEOTIDE SEQUENCE [LARGE SCALE GENOMIC DNA]</scope>
    <source>
        <strain evidence="1 2">TFA</strain>
    </source>
</reference>
<dbReference type="CDD" id="cd06558">
    <property type="entry name" value="crotonase-like"/>
    <property type="match status" value="1"/>
</dbReference>
<dbReference type="KEGG" id="sgi:SGRAN_0468"/>
<proteinExistence type="predicted"/>
<keyword evidence="1" id="KW-0456">Lyase</keyword>
<dbReference type="InterPro" id="IPR001753">
    <property type="entry name" value="Enoyl-CoA_hydra/iso"/>
</dbReference>
<dbReference type="GO" id="GO:0004300">
    <property type="term" value="F:enoyl-CoA hydratase activity"/>
    <property type="evidence" value="ECO:0007669"/>
    <property type="project" value="UniProtKB-EC"/>
</dbReference>
<dbReference type="Gene3D" id="3.90.226.10">
    <property type="entry name" value="2-enoyl-CoA Hydratase, Chain A, domain 1"/>
    <property type="match status" value="1"/>
</dbReference>
<dbReference type="EMBL" id="CP012199">
    <property type="protein sequence ID" value="AMG72864.1"/>
    <property type="molecule type" value="Genomic_DNA"/>
</dbReference>
<dbReference type="RefSeq" id="WP_082737048.1">
    <property type="nucleotide sequence ID" value="NZ_CP012199.1"/>
</dbReference>
<dbReference type="NCBIfam" id="NF005073">
    <property type="entry name" value="PRK06495.1"/>
    <property type="match status" value="1"/>
</dbReference>
<dbReference type="GO" id="GO:0006635">
    <property type="term" value="P:fatty acid beta-oxidation"/>
    <property type="evidence" value="ECO:0007669"/>
    <property type="project" value="TreeGrafter"/>
</dbReference>
<sequence>MGNVRTEIENHVALVTLDNPPVNAAALAMLEEITDTFDSFNDRDEIRAVVLTGAGRCFSAGADLKNRPDLSVAGTRWRRNRVVREVGYSIADCAKPVIAAVNGPALGAGLGLVASCDIIVASEDAVFGLPEIDVGLMGGGTHAGRLLPHSLVRRMMLTGYRAPAAELYRRGIIEACLPAGDLLPYCLDMAAVIASKSPLATRLAKDSMRTIENMTLRDGYIYEQGNTARLSTSHDAQEAVAAFVEKRPPVFLGR</sequence>
<dbReference type="Proteomes" id="UP000058599">
    <property type="component" value="Chromosome"/>
</dbReference>
<protein>
    <submittedName>
        <fullName evidence="1">Enoyl-CoA hydratase</fullName>
        <ecNumber evidence="1">4.2.1.17</ecNumber>
    </submittedName>
</protein>
<dbReference type="PANTHER" id="PTHR11941:SF54">
    <property type="entry name" value="ENOYL-COA HYDRATASE, MITOCHONDRIAL"/>
    <property type="match status" value="1"/>
</dbReference>